<gene>
    <name evidence="1" type="ORF">BDR25DRAFT_210463</name>
</gene>
<name>A0ACB6RAF2_9PLEO</name>
<evidence type="ECO:0000313" key="2">
    <source>
        <dbReference type="Proteomes" id="UP000799755"/>
    </source>
</evidence>
<organism evidence="1 2">
    <name type="scientific">Lindgomyces ingoldianus</name>
    <dbReference type="NCBI Taxonomy" id="673940"/>
    <lineage>
        <taxon>Eukaryota</taxon>
        <taxon>Fungi</taxon>
        <taxon>Dikarya</taxon>
        <taxon>Ascomycota</taxon>
        <taxon>Pezizomycotina</taxon>
        <taxon>Dothideomycetes</taxon>
        <taxon>Pleosporomycetidae</taxon>
        <taxon>Pleosporales</taxon>
        <taxon>Lindgomycetaceae</taxon>
        <taxon>Lindgomyces</taxon>
    </lineage>
</organism>
<proteinExistence type="predicted"/>
<reference evidence="1" key="1">
    <citation type="journal article" date="2020" name="Stud. Mycol.">
        <title>101 Dothideomycetes genomes: a test case for predicting lifestyles and emergence of pathogens.</title>
        <authorList>
            <person name="Haridas S."/>
            <person name="Albert R."/>
            <person name="Binder M."/>
            <person name="Bloem J."/>
            <person name="Labutti K."/>
            <person name="Salamov A."/>
            <person name="Andreopoulos B."/>
            <person name="Baker S."/>
            <person name="Barry K."/>
            <person name="Bills G."/>
            <person name="Bluhm B."/>
            <person name="Cannon C."/>
            <person name="Castanera R."/>
            <person name="Culley D."/>
            <person name="Daum C."/>
            <person name="Ezra D."/>
            <person name="Gonzalez J."/>
            <person name="Henrissat B."/>
            <person name="Kuo A."/>
            <person name="Liang C."/>
            <person name="Lipzen A."/>
            <person name="Lutzoni F."/>
            <person name="Magnuson J."/>
            <person name="Mondo S."/>
            <person name="Nolan M."/>
            <person name="Ohm R."/>
            <person name="Pangilinan J."/>
            <person name="Park H.-J."/>
            <person name="Ramirez L."/>
            <person name="Alfaro M."/>
            <person name="Sun H."/>
            <person name="Tritt A."/>
            <person name="Yoshinaga Y."/>
            <person name="Zwiers L.-H."/>
            <person name="Turgeon B."/>
            <person name="Goodwin S."/>
            <person name="Spatafora J."/>
            <person name="Crous P."/>
            <person name="Grigoriev I."/>
        </authorList>
    </citation>
    <scope>NUCLEOTIDE SEQUENCE</scope>
    <source>
        <strain evidence="1">ATCC 200398</strain>
    </source>
</reference>
<accession>A0ACB6RAF2</accession>
<evidence type="ECO:0000313" key="1">
    <source>
        <dbReference type="EMBL" id="KAF2476298.1"/>
    </source>
</evidence>
<comment type="caution">
    <text evidence="1">The sequence shown here is derived from an EMBL/GenBank/DDBJ whole genome shotgun (WGS) entry which is preliminary data.</text>
</comment>
<dbReference type="EMBL" id="MU003494">
    <property type="protein sequence ID" value="KAF2476298.1"/>
    <property type="molecule type" value="Genomic_DNA"/>
</dbReference>
<sequence>MVAFTHLAVAIWSIAGTLAAPVSDPNGPASQEVDLVGRAAGNDSPDFELGNDHLARRQDYTQNYKTGGNVNFSPSSNGYSVTFSGAGDFVVGKGWKTGTERNITFTGSTTASAGTVLVSIYGWSKNPLVEYYIQEYSNGAGAAQGTKLGTLESDGSTYDIWKHQQVGQPSIVGTSTFWQYISVRRDKRPGGGTVTVANHFKAWANAGLKLGTMDYQTLATEGWGNAGGNSKYTLSG</sequence>
<protein>
    <submittedName>
        <fullName evidence="1">Endo-1,4-beta-xylanase 1</fullName>
    </submittedName>
</protein>
<keyword evidence="2" id="KW-1185">Reference proteome</keyword>
<dbReference type="Proteomes" id="UP000799755">
    <property type="component" value="Unassembled WGS sequence"/>
</dbReference>